<evidence type="ECO:0000256" key="4">
    <source>
        <dbReference type="ARBA" id="ARBA00023235"/>
    </source>
</evidence>
<name>A0A0F8ZRY4_9ZZZZ</name>
<gene>
    <name evidence="7" type="ORF">LCGC14_3001750</name>
</gene>
<keyword evidence="5" id="KW-0119">Carbohydrate metabolism</keyword>
<dbReference type="InterPro" id="IPR036237">
    <property type="entry name" value="Xyl_isomerase-like_sf"/>
</dbReference>
<proteinExistence type="predicted"/>
<dbReference type="GO" id="GO:0009045">
    <property type="term" value="F:xylose isomerase activity"/>
    <property type="evidence" value="ECO:0007669"/>
    <property type="project" value="InterPro"/>
</dbReference>
<dbReference type="InterPro" id="IPR001998">
    <property type="entry name" value="Xylose_isomerase"/>
</dbReference>
<reference evidence="7" key="1">
    <citation type="journal article" date="2015" name="Nature">
        <title>Complex archaea that bridge the gap between prokaryotes and eukaryotes.</title>
        <authorList>
            <person name="Spang A."/>
            <person name="Saw J.H."/>
            <person name="Jorgensen S.L."/>
            <person name="Zaremba-Niedzwiedzka K."/>
            <person name="Martijn J."/>
            <person name="Lind A.E."/>
            <person name="van Eijk R."/>
            <person name="Schleper C."/>
            <person name="Guy L."/>
            <person name="Ettema T.J."/>
        </authorList>
    </citation>
    <scope>NUCLEOTIDE SEQUENCE</scope>
</reference>
<evidence type="ECO:0000259" key="6">
    <source>
        <dbReference type="Pfam" id="PF01261"/>
    </source>
</evidence>
<keyword evidence="2" id="KW-0963">Cytoplasm</keyword>
<comment type="subcellular location">
    <subcellularLocation>
        <location evidence="1">Cytoplasm</location>
    </subcellularLocation>
</comment>
<dbReference type="PROSITE" id="PS51415">
    <property type="entry name" value="XYLOSE_ISOMERASE"/>
    <property type="match status" value="1"/>
</dbReference>
<feature type="domain" description="Xylose isomerase-like TIM barrel" evidence="6">
    <location>
        <begin position="44"/>
        <end position="274"/>
    </location>
</feature>
<organism evidence="7">
    <name type="scientific">marine sediment metagenome</name>
    <dbReference type="NCBI Taxonomy" id="412755"/>
    <lineage>
        <taxon>unclassified sequences</taxon>
        <taxon>metagenomes</taxon>
        <taxon>ecological metagenomes</taxon>
    </lineage>
</organism>
<dbReference type="SUPFAM" id="SSF51658">
    <property type="entry name" value="Xylose isomerase-like"/>
    <property type="match status" value="1"/>
</dbReference>
<dbReference type="InterPro" id="IPR013022">
    <property type="entry name" value="Xyl_isomerase-like_TIM-brl"/>
</dbReference>
<accession>A0A0F8ZRY4</accession>
<dbReference type="InterPro" id="IPR050312">
    <property type="entry name" value="IolE/XylAMocC-like"/>
</dbReference>
<protein>
    <recommendedName>
        <fullName evidence="6">Xylose isomerase-like TIM barrel domain-containing protein</fullName>
    </recommendedName>
</protein>
<evidence type="ECO:0000256" key="2">
    <source>
        <dbReference type="ARBA" id="ARBA00022490"/>
    </source>
</evidence>
<evidence type="ECO:0000313" key="7">
    <source>
        <dbReference type="EMBL" id="KKK62696.1"/>
    </source>
</evidence>
<dbReference type="Gene3D" id="3.20.20.150">
    <property type="entry name" value="Divalent-metal-dependent TIM barrel enzymes"/>
    <property type="match status" value="1"/>
</dbReference>
<dbReference type="PANTHER" id="PTHR12110:SF52">
    <property type="entry name" value="XYLOSE ISOMERASE"/>
    <property type="match status" value="1"/>
</dbReference>
<sequence length="327" mass="37230">MSMKYSIILGNLGNTCDRFLSSGYKEELDKDTMLKQASQINRVKGIELVGTWDIDETNVREMKQKLDGLGLNCVSIIPDLFSQKKWGKGSFSSANSDIRRAAVAEVNTCTDMAIEMNCDLLNIWPGQDGYDYALCADYMEERQWFAEGIRESALYAAKKGVRFALEYKLKEPRTHSYLARAADTIVLIKELDMENIGACIDTGHAFAAYENVGESIALFTMAGDKLFHMHYNDNYSAWDDDMIVGSLRLTEFFEILYWLKKTNYAGWHSMDQYPYREDGYGAIKSSVLYLQKLEAILESVGMNEVEKLIKKRDPIATSEFIRSNLIK</sequence>
<keyword evidence="4" id="KW-0413">Isomerase</keyword>
<dbReference type="AlphaFoldDB" id="A0A0F8ZRY4"/>
<dbReference type="EMBL" id="LAZR01061874">
    <property type="protein sequence ID" value="KKK62696.1"/>
    <property type="molecule type" value="Genomic_DNA"/>
</dbReference>
<evidence type="ECO:0000256" key="5">
    <source>
        <dbReference type="ARBA" id="ARBA00023277"/>
    </source>
</evidence>
<dbReference type="PANTHER" id="PTHR12110">
    <property type="entry name" value="HYDROXYPYRUVATE ISOMERASE"/>
    <property type="match status" value="1"/>
</dbReference>
<comment type="caution">
    <text evidence="7">The sequence shown here is derived from an EMBL/GenBank/DDBJ whole genome shotgun (WGS) entry which is preliminary data.</text>
</comment>
<evidence type="ECO:0000256" key="3">
    <source>
        <dbReference type="ARBA" id="ARBA00022723"/>
    </source>
</evidence>
<keyword evidence="3" id="KW-0479">Metal-binding</keyword>
<dbReference type="Pfam" id="PF01261">
    <property type="entry name" value="AP_endonuc_2"/>
    <property type="match status" value="1"/>
</dbReference>
<dbReference type="GO" id="GO:0046872">
    <property type="term" value="F:metal ion binding"/>
    <property type="evidence" value="ECO:0007669"/>
    <property type="project" value="UniProtKB-KW"/>
</dbReference>
<dbReference type="GO" id="GO:0005975">
    <property type="term" value="P:carbohydrate metabolic process"/>
    <property type="evidence" value="ECO:0007669"/>
    <property type="project" value="InterPro"/>
</dbReference>
<evidence type="ECO:0000256" key="1">
    <source>
        <dbReference type="ARBA" id="ARBA00004496"/>
    </source>
</evidence>
<dbReference type="PRINTS" id="PR00688">
    <property type="entry name" value="XYLOSISMRASE"/>
</dbReference>